<dbReference type="PANTHER" id="PTHR10173:SF57">
    <property type="entry name" value="PEPTIDE-METHIONINE (R)-S-OXIDE REDUCTASE"/>
    <property type="match status" value="1"/>
</dbReference>
<dbReference type="Proteomes" id="UP000265366">
    <property type="component" value="Unassembled WGS sequence"/>
</dbReference>
<dbReference type="OrthoDB" id="9785497at2"/>
<keyword evidence="6 10" id="KW-0560">Oxidoreductase</keyword>
<protein>
    <recommendedName>
        <fullName evidence="3">peptide-methionine (R)-S-oxide reductase</fullName>
        <ecNumber evidence="3">1.8.4.12</ecNumber>
    </recommendedName>
</protein>
<comment type="caution">
    <text evidence="10">The sequence shown here is derived from an EMBL/GenBank/DDBJ whole genome shotgun (WGS) entry which is preliminary data.</text>
</comment>
<dbReference type="InterPro" id="IPR028427">
    <property type="entry name" value="Met_Sox_Rdtase_MsrB"/>
</dbReference>
<dbReference type="GO" id="GO:0005737">
    <property type="term" value="C:cytoplasm"/>
    <property type="evidence" value="ECO:0007669"/>
    <property type="project" value="TreeGrafter"/>
</dbReference>
<evidence type="ECO:0000256" key="8">
    <source>
        <dbReference type="SAM" id="SignalP"/>
    </source>
</evidence>
<evidence type="ECO:0000256" key="6">
    <source>
        <dbReference type="ARBA" id="ARBA00023002"/>
    </source>
</evidence>
<dbReference type="GO" id="GO:0046872">
    <property type="term" value="F:metal ion binding"/>
    <property type="evidence" value="ECO:0007669"/>
    <property type="project" value="UniProtKB-KW"/>
</dbReference>
<dbReference type="PROSITE" id="PS51257">
    <property type="entry name" value="PROKAR_LIPOPROTEIN"/>
    <property type="match status" value="1"/>
</dbReference>
<dbReference type="NCBIfam" id="TIGR00357">
    <property type="entry name" value="peptide-methionine (R)-S-oxide reductase MsrB"/>
    <property type="match status" value="1"/>
</dbReference>
<dbReference type="EMBL" id="QXFM01000112">
    <property type="protein sequence ID" value="RIV83469.1"/>
    <property type="molecule type" value="Genomic_DNA"/>
</dbReference>
<keyword evidence="8" id="KW-0732">Signal</keyword>
<evidence type="ECO:0000256" key="3">
    <source>
        <dbReference type="ARBA" id="ARBA00012499"/>
    </source>
</evidence>
<name>A0A3A1P6C6_9SPHN</name>
<keyword evidence="11" id="KW-1185">Reference proteome</keyword>
<evidence type="ECO:0000256" key="7">
    <source>
        <dbReference type="ARBA" id="ARBA00048488"/>
    </source>
</evidence>
<feature type="signal peptide" evidence="8">
    <location>
        <begin position="1"/>
        <end position="26"/>
    </location>
</feature>
<proteinExistence type="inferred from homology"/>
<organism evidence="10 11">
    <name type="scientific">Aurantiacibacter xanthus</name>
    <dbReference type="NCBI Taxonomy" id="1784712"/>
    <lineage>
        <taxon>Bacteria</taxon>
        <taxon>Pseudomonadati</taxon>
        <taxon>Pseudomonadota</taxon>
        <taxon>Alphaproteobacteria</taxon>
        <taxon>Sphingomonadales</taxon>
        <taxon>Erythrobacteraceae</taxon>
        <taxon>Aurantiacibacter</taxon>
    </lineage>
</organism>
<feature type="domain" description="MsrB" evidence="9">
    <location>
        <begin position="45"/>
        <end position="167"/>
    </location>
</feature>
<reference evidence="10 11" key="1">
    <citation type="submission" date="2018-08" db="EMBL/GenBank/DDBJ databases">
        <title>Erythrobacter zhengii sp.nov., a bacterium isolated from deep-sea sediment.</title>
        <authorList>
            <person name="Fang C."/>
            <person name="Wu Y.-H."/>
            <person name="Sun C."/>
            <person name="Wang H."/>
            <person name="Cheng H."/>
            <person name="Meng F.-X."/>
            <person name="Wang C.-S."/>
            <person name="Xu X.-W."/>
        </authorList>
    </citation>
    <scope>NUCLEOTIDE SEQUENCE [LARGE SCALE GENOMIC DNA]</scope>
    <source>
        <strain evidence="10 11">CCTCC AB 2015396</strain>
    </source>
</reference>
<dbReference type="SUPFAM" id="SSF51316">
    <property type="entry name" value="Mss4-like"/>
    <property type="match status" value="1"/>
</dbReference>
<evidence type="ECO:0000313" key="10">
    <source>
        <dbReference type="EMBL" id="RIV83469.1"/>
    </source>
</evidence>
<keyword evidence="4" id="KW-0479">Metal-binding</keyword>
<evidence type="ECO:0000256" key="1">
    <source>
        <dbReference type="ARBA" id="ARBA00001947"/>
    </source>
</evidence>
<gene>
    <name evidence="10" type="primary">msrB</name>
    <name evidence="10" type="ORF">D2V17_12815</name>
</gene>
<dbReference type="PROSITE" id="PS51318">
    <property type="entry name" value="TAT"/>
    <property type="match status" value="1"/>
</dbReference>
<evidence type="ECO:0000256" key="4">
    <source>
        <dbReference type="ARBA" id="ARBA00022723"/>
    </source>
</evidence>
<dbReference type="PROSITE" id="PS51790">
    <property type="entry name" value="MSRB"/>
    <property type="match status" value="1"/>
</dbReference>
<dbReference type="GO" id="GO:0033743">
    <property type="term" value="F:peptide-methionine (R)-S-oxide reductase activity"/>
    <property type="evidence" value="ECO:0007669"/>
    <property type="project" value="UniProtKB-EC"/>
</dbReference>
<comment type="similarity">
    <text evidence="2">Belongs to the MsrB Met sulfoxide reductase family.</text>
</comment>
<evidence type="ECO:0000313" key="11">
    <source>
        <dbReference type="Proteomes" id="UP000265366"/>
    </source>
</evidence>
<dbReference type="EC" id="1.8.4.12" evidence="3"/>
<sequence length="167" mass="18300">MTHGPRLTRRAALTWLGVGVSLPVLSACGSEPAQAQQSFRVTRSDAEWRRRLSPMQYRVLREEATERPFSSPLNDEHRAGTFACAGCGNAVYSSQAKFDSGTGWPSFYQAIDAGAVGYSTDRKLGYVRREVHCADCGGHLGHVFDDGPRPTGKRHCINGVALTFRRA</sequence>
<dbReference type="GO" id="GO:0030091">
    <property type="term" value="P:protein repair"/>
    <property type="evidence" value="ECO:0007669"/>
    <property type="project" value="InterPro"/>
</dbReference>
<keyword evidence="5" id="KW-0862">Zinc</keyword>
<evidence type="ECO:0000259" key="9">
    <source>
        <dbReference type="PROSITE" id="PS51790"/>
    </source>
</evidence>
<feature type="chain" id="PRO_5017476402" description="peptide-methionine (R)-S-oxide reductase" evidence="8">
    <location>
        <begin position="27"/>
        <end position="167"/>
    </location>
</feature>
<dbReference type="InterPro" id="IPR002579">
    <property type="entry name" value="Met_Sox_Rdtase_MsrB_dom"/>
</dbReference>
<dbReference type="GO" id="GO:0006979">
    <property type="term" value="P:response to oxidative stress"/>
    <property type="evidence" value="ECO:0007669"/>
    <property type="project" value="InterPro"/>
</dbReference>
<evidence type="ECO:0000256" key="2">
    <source>
        <dbReference type="ARBA" id="ARBA00007174"/>
    </source>
</evidence>
<dbReference type="Gene3D" id="2.170.150.20">
    <property type="entry name" value="Peptide methionine sulfoxide reductase"/>
    <property type="match status" value="1"/>
</dbReference>
<evidence type="ECO:0000256" key="5">
    <source>
        <dbReference type="ARBA" id="ARBA00022833"/>
    </source>
</evidence>
<dbReference type="InterPro" id="IPR011057">
    <property type="entry name" value="Mss4-like_sf"/>
</dbReference>
<dbReference type="AlphaFoldDB" id="A0A3A1P6C6"/>
<comment type="cofactor">
    <cofactor evidence="1">
        <name>Zn(2+)</name>
        <dbReference type="ChEBI" id="CHEBI:29105"/>
    </cofactor>
</comment>
<dbReference type="Pfam" id="PF01641">
    <property type="entry name" value="SelR"/>
    <property type="match status" value="1"/>
</dbReference>
<dbReference type="RefSeq" id="WP_119593196.1">
    <property type="nucleotide sequence ID" value="NZ_QXFM01000112.1"/>
</dbReference>
<dbReference type="PANTHER" id="PTHR10173">
    <property type="entry name" value="METHIONINE SULFOXIDE REDUCTASE"/>
    <property type="match status" value="1"/>
</dbReference>
<dbReference type="InterPro" id="IPR006311">
    <property type="entry name" value="TAT_signal"/>
</dbReference>
<comment type="catalytic activity">
    <reaction evidence="7">
        <text>L-methionyl-[protein] + [thioredoxin]-disulfide + H2O = L-methionyl-(R)-S-oxide-[protein] + [thioredoxin]-dithiol</text>
        <dbReference type="Rhea" id="RHEA:24164"/>
        <dbReference type="Rhea" id="RHEA-COMP:10698"/>
        <dbReference type="Rhea" id="RHEA-COMP:10700"/>
        <dbReference type="Rhea" id="RHEA-COMP:12313"/>
        <dbReference type="Rhea" id="RHEA-COMP:12314"/>
        <dbReference type="ChEBI" id="CHEBI:15377"/>
        <dbReference type="ChEBI" id="CHEBI:16044"/>
        <dbReference type="ChEBI" id="CHEBI:29950"/>
        <dbReference type="ChEBI" id="CHEBI:45764"/>
        <dbReference type="ChEBI" id="CHEBI:50058"/>
        <dbReference type="EC" id="1.8.4.12"/>
    </reaction>
</comment>
<dbReference type="FunFam" id="2.170.150.20:FF:000001">
    <property type="entry name" value="Peptide methionine sulfoxide reductase MsrB"/>
    <property type="match status" value="1"/>
</dbReference>
<accession>A0A3A1P6C6</accession>